<dbReference type="AlphaFoldDB" id="L2GN79"/>
<evidence type="ECO:0000313" key="4">
    <source>
        <dbReference type="Proteomes" id="UP000011082"/>
    </source>
</evidence>
<sequence length="156" mass="17094">MCECCCIPLGCISMPVTVETPEGYPHPPNKMLCSRCGHISKASYRQNRAYCGVLFIPCIPCGRGVPFLACSRCNFPCGNVTAEECSRCGVTTCYSVDYCPNCGTSRPGVPNNPKALTDSEIKTYERKGSDNISENHGNDENHADNKRKTIGEMRNK</sequence>
<dbReference type="OMA" id="DTICHRC"/>
<proteinExistence type="predicted"/>
<feature type="compositionally biased region" description="Basic and acidic residues" evidence="1">
    <location>
        <begin position="136"/>
        <end position="156"/>
    </location>
</feature>
<protein>
    <recommendedName>
        <fullName evidence="2">Zinc-ribbon 15 domain-containing protein</fullName>
    </recommendedName>
</protein>
<dbReference type="OrthoDB" id="2186471at2759"/>
<feature type="domain" description="Zinc-ribbon 15" evidence="2">
    <location>
        <begin position="31"/>
        <end position="103"/>
    </location>
</feature>
<dbReference type="EMBL" id="JH370136">
    <property type="protein sequence ID" value="ELA41955.1"/>
    <property type="molecule type" value="Genomic_DNA"/>
</dbReference>
<dbReference type="RefSeq" id="XP_007604419.1">
    <property type="nucleotide sequence ID" value="XM_007604357.1"/>
</dbReference>
<dbReference type="GeneID" id="19881684"/>
<keyword evidence="4" id="KW-1185">Reference proteome</keyword>
<evidence type="ECO:0000313" key="3">
    <source>
        <dbReference type="EMBL" id="ELA41955.1"/>
    </source>
</evidence>
<evidence type="ECO:0000259" key="2">
    <source>
        <dbReference type="Pfam" id="PF17032"/>
    </source>
</evidence>
<dbReference type="InParanoid" id="L2GN79"/>
<reference evidence="4" key="1">
    <citation type="submission" date="2011-05" db="EMBL/GenBank/DDBJ databases">
        <title>The genome sequence of Vittaforma corneae strain ATCC 50505.</title>
        <authorList>
            <consortium name="The Broad Institute Genome Sequencing Platform"/>
            <person name="Cuomo C."/>
            <person name="Didier E."/>
            <person name="Bowers L."/>
            <person name="Young S.K."/>
            <person name="Zeng Q."/>
            <person name="Gargeya S."/>
            <person name="Fitzgerald M."/>
            <person name="Haas B."/>
            <person name="Abouelleil A."/>
            <person name="Alvarado L."/>
            <person name="Arachchi H.M."/>
            <person name="Berlin A."/>
            <person name="Chapman S.B."/>
            <person name="Gearin G."/>
            <person name="Goldberg J."/>
            <person name="Griggs A."/>
            <person name="Gujja S."/>
            <person name="Hansen M."/>
            <person name="Heiman D."/>
            <person name="Howarth C."/>
            <person name="Larimer J."/>
            <person name="Lui A."/>
            <person name="MacDonald P.J.P."/>
            <person name="McCowen C."/>
            <person name="Montmayeur A."/>
            <person name="Murphy C."/>
            <person name="Neiman D."/>
            <person name="Pearson M."/>
            <person name="Priest M."/>
            <person name="Roberts A."/>
            <person name="Saif S."/>
            <person name="Shea T."/>
            <person name="Sisk P."/>
            <person name="Stolte C."/>
            <person name="Sykes S."/>
            <person name="Wortman J."/>
            <person name="Nusbaum C."/>
            <person name="Birren B."/>
        </authorList>
    </citation>
    <scope>NUCLEOTIDE SEQUENCE [LARGE SCALE GENOMIC DNA]</scope>
    <source>
        <strain evidence="4">ATCC 50505</strain>
    </source>
</reference>
<dbReference type="Proteomes" id="UP000011082">
    <property type="component" value="Unassembled WGS sequence"/>
</dbReference>
<dbReference type="VEuPathDB" id="MicrosporidiaDB:VICG_00972"/>
<feature type="compositionally biased region" description="Basic and acidic residues" evidence="1">
    <location>
        <begin position="117"/>
        <end position="129"/>
    </location>
</feature>
<dbReference type="Pfam" id="PF17032">
    <property type="entry name" value="Zn_ribbon_15"/>
    <property type="match status" value="1"/>
</dbReference>
<feature type="region of interest" description="Disordered" evidence="1">
    <location>
        <begin position="113"/>
        <end position="156"/>
    </location>
</feature>
<evidence type="ECO:0000256" key="1">
    <source>
        <dbReference type="SAM" id="MobiDB-lite"/>
    </source>
</evidence>
<gene>
    <name evidence="3" type="ORF">VICG_00972</name>
</gene>
<dbReference type="HOGENOM" id="CLU_1688109_0_0_1"/>
<accession>L2GN79</accession>
<dbReference type="InterPro" id="IPR031493">
    <property type="entry name" value="Zinc_ribbon_15"/>
</dbReference>
<organism evidence="3 4">
    <name type="scientific">Vittaforma corneae (strain ATCC 50505)</name>
    <name type="common">Microsporidian parasite</name>
    <name type="synonym">Nosema corneum</name>
    <dbReference type="NCBI Taxonomy" id="993615"/>
    <lineage>
        <taxon>Eukaryota</taxon>
        <taxon>Fungi</taxon>
        <taxon>Fungi incertae sedis</taxon>
        <taxon>Microsporidia</taxon>
        <taxon>Nosematidae</taxon>
        <taxon>Vittaforma</taxon>
    </lineage>
</organism>
<name>L2GN79_VITCO</name>